<dbReference type="EMBL" id="LT984807">
    <property type="protein sequence ID" value="SPD59172.1"/>
    <property type="molecule type" value="Genomic_DNA"/>
</dbReference>
<geneLocation type="plasmid" evidence="3">
    <name>ii</name>
</geneLocation>
<keyword evidence="2" id="KW-0614">Plasmid</keyword>
<evidence type="ECO:0000313" key="1">
    <source>
        <dbReference type="EMBL" id="SOZ39157.1"/>
    </source>
</evidence>
<reference evidence="3 4" key="1">
    <citation type="submission" date="2018-01" db="EMBL/GenBank/DDBJ databases">
        <authorList>
            <person name="Clerissi C."/>
        </authorList>
    </citation>
    <scope>NUCLEOTIDE SEQUENCE [LARGE SCALE GENOMIC DNA]</scope>
    <source>
        <strain evidence="1">Cupriavidus taiwanensis STM 6082</strain>
        <strain evidence="2">Cupriavidus taiwanensis STM 6160</strain>
        <plasmid evidence="3">ii</plasmid>
        <plasmid evidence="2">II</plasmid>
    </source>
</reference>
<organism evidence="2 3">
    <name type="scientific">Cupriavidus neocaledonicus</name>
    <dbReference type="NCBI Taxonomy" id="1040979"/>
    <lineage>
        <taxon>Bacteria</taxon>
        <taxon>Pseudomonadati</taxon>
        <taxon>Pseudomonadota</taxon>
        <taxon>Betaproteobacteria</taxon>
        <taxon>Burkholderiales</taxon>
        <taxon>Burkholderiaceae</taxon>
        <taxon>Cupriavidus</taxon>
    </lineage>
</organism>
<dbReference type="Proteomes" id="UP000255168">
    <property type="component" value="Plasmid II"/>
</dbReference>
<sequence>MNTRTISCCASFDTIAPTHRRPLTKGQPQNLDEVVTRLMPSTMPRGVATVLYDLQTHRV</sequence>
<accession>A0A375HMR9</accession>
<dbReference type="Proteomes" id="UP000256710">
    <property type="component" value="Unassembled WGS sequence"/>
</dbReference>
<protein>
    <submittedName>
        <fullName evidence="2">Uncharacterized protein</fullName>
    </submittedName>
</protein>
<name>A0A375HMR9_9BURK</name>
<keyword evidence="4" id="KW-1185">Reference proteome</keyword>
<dbReference type="AlphaFoldDB" id="A0A375HMR9"/>
<evidence type="ECO:0000313" key="2">
    <source>
        <dbReference type="EMBL" id="SPD59172.1"/>
    </source>
</evidence>
<proteinExistence type="predicted"/>
<geneLocation type="plasmid" evidence="2">
    <name>II</name>
</geneLocation>
<evidence type="ECO:0000313" key="4">
    <source>
        <dbReference type="Proteomes" id="UP000256710"/>
    </source>
</evidence>
<evidence type="ECO:0000313" key="3">
    <source>
        <dbReference type="Proteomes" id="UP000255168"/>
    </source>
</evidence>
<gene>
    <name evidence="1" type="ORF">CBM2605_B130454</name>
    <name evidence="2" type="ORF">CBM2607_MP10574</name>
</gene>
<dbReference type="EMBL" id="OFTC01000036">
    <property type="protein sequence ID" value="SOZ39157.1"/>
    <property type="molecule type" value="Genomic_DNA"/>
</dbReference>